<accession>A0ABX7L8S8</accession>
<dbReference type="Proteomes" id="UP000663452">
    <property type="component" value="Chromosome"/>
</dbReference>
<evidence type="ECO:0000313" key="3">
    <source>
        <dbReference type="Proteomes" id="UP000663452"/>
    </source>
</evidence>
<proteinExistence type="predicted"/>
<name>A0ABX7L8S8_9BACL</name>
<evidence type="ECO:0000313" key="2">
    <source>
        <dbReference type="EMBL" id="QSF42437.1"/>
    </source>
</evidence>
<evidence type="ECO:0000259" key="1">
    <source>
        <dbReference type="Pfam" id="PF09299"/>
    </source>
</evidence>
<dbReference type="InterPro" id="IPR015378">
    <property type="entry name" value="Transposase-like_Mu_C"/>
</dbReference>
<keyword evidence="3" id="KW-1185">Reference proteome</keyword>
<organism evidence="2 3">
    <name type="scientific">Paenibacillus tianjinensis</name>
    <dbReference type="NCBI Taxonomy" id="2810347"/>
    <lineage>
        <taxon>Bacteria</taxon>
        <taxon>Bacillati</taxon>
        <taxon>Bacillota</taxon>
        <taxon>Bacilli</taxon>
        <taxon>Bacillales</taxon>
        <taxon>Paenibacillaceae</taxon>
        <taxon>Paenibacillus</taxon>
    </lineage>
</organism>
<sequence>MQITERLEVSVAYITAKGIKFNDLYYTNGKMIQLGWFERALKKGEWKVPIIYDPIDVSEIYILHLYQVINASAINLSDQKINSDIQKLYFEAVQLLKTRLKGDSKE</sequence>
<dbReference type="RefSeq" id="WP_206100167.1">
    <property type="nucleotide sequence ID" value="NZ_CP070969.1"/>
</dbReference>
<reference evidence="2 3" key="1">
    <citation type="submission" date="2021-02" db="EMBL/GenBank/DDBJ databases">
        <title>Paenibacillus tianjinensis sp. nov.</title>
        <authorList>
            <person name="Liu H."/>
        </authorList>
    </citation>
    <scope>NUCLEOTIDE SEQUENCE [LARGE SCALE GENOMIC DNA]</scope>
    <source>
        <strain evidence="2 3">TB2019</strain>
    </source>
</reference>
<gene>
    <name evidence="2" type="ORF">JRJ22_13915</name>
</gene>
<protein>
    <submittedName>
        <fullName evidence="2">Mu transposase C-terminal domain-containing protein</fullName>
    </submittedName>
</protein>
<dbReference type="Pfam" id="PF09299">
    <property type="entry name" value="Mu-transpos_C"/>
    <property type="match status" value="1"/>
</dbReference>
<dbReference type="EMBL" id="CP070969">
    <property type="protein sequence ID" value="QSF42437.1"/>
    <property type="molecule type" value="Genomic_DNA"/>
</dbReference>
<feature type="domain" description="Transposase-like Mu C-terminal" evidence="1">
    <location>
        <begin position="14"/>
        <end position="65"/>
    </location>
</feature>